<dbReference type="Ensembl" id="ENSCUST00005020814.1">
    <property type="protein sequence ID" value="ENSCUSP00005020068.1"/>
    <property type="gene ID" value="ENSCUSG00005012798.1"/>
</dbReference>
<organism evidence="2 3">
    <name type="scientific">Catharus ustulatus</name>
    <name type="common">Russet-backed thrush</name>
    <name type="synonym">Hylocichla ustulatus</name>
    <dbReference type="NCBI Taxonomy" id="91951"/>
    <lineage>
        <taxon>Eukaryota</taxon>
        <taxon>Metazoa</taxon>
        <taxon>Chordata</taxon>
        <taxon>Craniata</taxon>
        <taxon>Vertebrata</taxon>
        <taxon>Euteleostomi</taxon>
        <taxon>Archelosauria</taxon>
        <taxon>Archosauria</taxon>
        <taxon>Dinosauria</taxon>
        <taxon>Saurischia</taxon>
        <taxon>Theropoda</taxon>
        <taxon>Coelurosauria</taxon>
        <taxon>Aves</taxon>
        <taxon>Neognathae</taxon>
        <taxon>Neoaves</taxon>
        <taxon>Telluraves</taxon>
        <taxon>Australaves</taxon>
        <taxon>Passeriformes</taxon>
        <taxon>Turdidae</taxon>
        <taxon>Catharus</taxon>
    </lineage>
</organism>
<feature type="transmembrane region" description="Helical" evidence="1">
    <location>
        <begin position="85"/>
        <end position="105"/>
    </location>
</feature>
<reference evidence="2" key="2">
    <citation type="submission" date="2025-08" db="UniProtKB">
        <authorList>
            <consortium name="Ensembl"/>
        </authorList>
    </citation>
    <scope>IDENTIFICATION</scope>
</reference>
<evidence type="ECO:0000313" key="3">
    <source>
        <dbReference type="Proteomes" id="UP000694563"/>
    </source>
</evidence>
<dbReference type="Proteomes" id="UP000694563">
    <property type="component" value="Chromosome W"/>
</dbReference>
<proteinExistence type="predicted"/>
<reference evidence="2" key="3">
    <citation type="submission" date="2025-09" db="UniProtKB">
        <authorList>
            <consortium name="Ensembl"/>
        </authorList>
    </citation>
    <scope>IDENTIFICATION</scope>
</reference>
<keyword evidence="1" id="KW-0472">Membrane</keyword>
<keyword evidence="3" id="KW-1185">Reference proteome</keyword>
<keyword evidence="1" id="KW-1133">Transmembrane helix</keyword>
<dbReference type="AlphaFoldDB" id="A0A8C3UY48"/>
<accession>A0A8C3UY48</accession>
<name>A0A8C3UY48_CATUS</name>
<reference evidence="2" key="1">
    <citation type="submission" date="2020-10" db="EMBL/GenBank/DDBJ databases">
        <title>Catharus ustulatus (Swainson's thrush) genome, bCatUst1, primary haplotype v2.</title>
        <authorList>
            <person name="Delmore K."/>
            <person name="Vafadar M."/>
            <person name="Formenti G."/>
            <person name="Chow W."/>
            <person name="Pelan S."/>
            <person name="Howe K."/>
            <person name="Rhie A."/>
            <person name="Mountcastle J."/>
            <person name="Haase B."/>
            <person name="Fedrigo O."/>
            <person name="Jarvis E.D."/>
        </authorList>
    </citation>
    <scope>NUCLEOTIDE SEQUENCE [LARGE SCALE GENOMIC DNA]</scope>
</reference>
<keyword evidence="1" id="KW-0812">Transmembrane</keyword>
<evidence type="ECO:0000313" key="2">
    <source>
        <dbReference type="Ensembl" id="ENSCUSP00005020068.1"/>
    </source>
</evidence>
<sequence length="106" mass="11761">MMPPCNAPVFKNLNNIVNGSAWTIMLSTKLSELILFQSFTSLVNAFNCINYNSSKAIKQPAYPETFFFLQTVNGIFKTVLQCSFLLLYLVGLLAVSQLALGITIVF</sequence>
<protein>
    <submittedName>
        <fullName evidence="2">Uncharacterized protein</fullName>
    </submittedName>
</protein>
<evidence type="ECO:0000256" key="1">
    <source>
        <dbReference type="SAM" id="Phobius"/>
    </source>
</evidence>